<feature type="compositionally biased region" description="Acidic residues" evidence="1">
    <location>
        <begin position="124"/>
        <end position="137"/>
    </location>
</feature>
<proteinExistence type="predicted"/>
<evidence type="ECO:0000313" key="2">
    <source>
        <dbReference type="EMBL" id="KAG9955805.1"/>
    </source>
</evidence>
<comment type="caution">
    <text evidence="2">The sequence shown here is derived from an EMBL/GenBank/DDBJ whole genome shotgun (WGS) entry which is preliminary data.</text>
</comment>
<reference evidence="2" key="2">
    <citation type="submission" date="2021-08" db="EMBL/GenBank/DDBJ databases">
        <authorList>
            <person name="Gostincar C."/>
            <person name="Sun X."/>
            <person name="Song Z."/>
            <person name="Gunde-Cimerman N."/>
        </authorList>
    </citation>
    <scope>NUCLEOTIDE SEQUENCE</scope>
    <source>
        <strain evidence="2">EXF-9298</strain>
    </source>
</reference>
<evidence type="ECO:0000256" key="1">
    <source>
        <dbReference type="SAM" id="MobiDB-lite"/>
    </source>
</evidence>
<dbReference type="Proteomes" id="UP000729357">
    <property type="component" value="Unassembled WGS sequence"/>
</dbReference>
<sequence length="143" mass="15890">YEVVRADNIEPPEAGQAAIECLLAPVRGFSCSYMIQQDRTDHHYHHHHNPNDAERHETEPCGHISTNRKKIGKHCRDAHGWKSTPADHSESSGDGSNNDDTGSDSDEANSVHDANTNTDPDDGRYDDDDDDNSDNSDTDLQHD</sequence>
<evidence type="ECO:0000313" key="3">
    <source>
        <dbReference type="Proteomes" id="UP000729357"/>
    </source>
</evidence>
<gene>
    <name evidence="2" type="ORF">KCU98_g17581</name>
</gene>
<feature type="compositionally biased region" description="Basic and acidic residues" evidence="1">
    <location>
        <begin position="49"/>
        <end position="60"/>
    </location>
</feature>
<keyword evidence="3" id="KW-1185">Reference proteome</keyword>
<feature type="non-terminal residue" evidence="2">
    <location>
        <position position="1"/>
    </location>
</feature>
<feature type="compositionally biased region" description="Basic and acidic residues" evidence="1">
    <location>
        <begin position="74"/>
        <end position="91"/>
    </location>
</feature>
<organism evidence="2 3">
    <name type="scientific">Aureobasidium melanogenum</name>
    <name type="common">Aureobasidium pullulans var. melanogenum</name>
    <dbReference type="NCBI Taxonomy" id="46634"/>
    <lineage>
        <taxon>Eukaryota</taxon>
        <taxon>Fungi</taxon>
        <taxon>Dikarya</taxon>
        <taxon>Ascomycota</taxon>
        <taxon>Pezizomycotina</taxon>
        <taxon>Dothideomycetes</taxon>
        <taxon>Dothideomycetidae</taxon>
        <taxon>Dothideales</taxon>
        <taxon>Saccotheciaceae</taxon>
        <taxon>Aureobasidium</taxon>
    </lineage>
</organism>
<protein>
    <submittedName>
        <fullName evidence="2">Uncharacterized protein</fullName>
    </submittedName>
</protein>
<feature type="non-terminal residue" evidence="2">
    <location>
        <position position="143"/>
    </location>
</feature>
<accession>A0A9P8F7X0</accession>
<name>A0A9P8F7X0_AURME</name>
<reference evidence="2" key="1">
    <citation type="journal article" date="2021" name="J Fungi (Basel)">
        <title>Virulence traits and population genomics of the black yeast Aureobasidium melanogenum.</title>
        <authorList>
            <person name="Cernosa A."/>
            <person name="Sun X."/>
            <person name="Gostincar C."/>
            <person name="Fang C."/>
            <person name="Gunde-Cimerman N."/>
            <person name="Song Z."/>
        </authorList>
    </citation>
    <scope>NUCLEOTIDE SEQUENCE</scope>
    <source>
        <strain evidence="2">EXF-9298</strain>
    </source>
</reference>
<feature type="region of interest" description="Disordered" evidence="1">
    <location>
        <begin position="42"/>
        <end position="143"/>
    </location>
</feature>
<dbReference type="AlphaFoldDB" id="A0A9P8F7X0"/>
<dbReference type="EMBL" id="JAHFXS010004384">
    <property type="protein sequence ID" value="KAG9955805.1"/>
    <property type="molecule type" value="Genomic_DNA"/>
</dbReference>